<keyword evidence="1" id="KW-1133">Transmembrane helix</keyword>
<dbReference type="AlphaFoldDB" id="A0A814PWU6"/>
<keyword evidence="1" id="KW-0812">Transmembrane</keyword>
<name>A0A814PWU6_9BILA</name>
<keyword evidence="3" id="KW-1185">Reference proteome</keyword>
<evidence type="ECO:0000313" key="2">
    <source>
        <dbReference type="EMBL" id="CAF1111450.1"/>
    </source>
</evidence>
<reference evidence="2" key="1">
    <citation type="submission" date="2021-02" db="EMBL/GenBank/DDBJ databases">
        <authorList>
            <person name="Nowell W R."/>
        </authorList>
    </citation>
    <scope>NUCLEOTIDE SEQUENCE</scope>
    <source>
        <strain evidence="2">Ploen Becks lab</strain>
    </source>
</reference>
<comment type="caution">
    <text evidence="2">The sequence shown here is derived from an EMBL/GenBank/DDBJ whole genome shotgun (WGS) entry which is preliminary data.</text>
</comment>
<evidence type="ECO:0000313" key="3">
    <source>
        <dbReference type="Proteomes" id="UP000663879"/>
    </source>
</evidence>
<accession>A0A814PWU6</accession>
<sequence>MKDSPKQKIECSNCGGYHPAFSKRCQKMIEETNFIVEAQKKQTSKKVTGQQNLTTSYNQKFEQKVNNTNNHTNANINAVLVSIIANLSFLIGSKKLDMSSLVKINTTIENLSKLINE</sequence>
<protein>
    <submittedName>
        <fullName evidence="2">Uncharacterized protein</fullName>
    </submittedName>
</protein>
<evidence type="ECO:0000256" key="1">
    <source>
        <dbReference type="SAM" id="Phobius"/>
    </source>
</evidence>
<organism evidence="2 3">
    <name type="scientific">Brachionus calyciflorus</name>
    <dbReference type="NCBI Taxonomy" id="104777"/>
    <lineage>
        <taxon>Eukaryota</taxon>
        <taxon>Metazoa</taxon>
        <taxon>Spiralia</taxon>
        <taxon>Gnathifera</taxon>
        <taxon>Rotifera</taxon>
        <taxon>Eurotatoria</taxon>
        <taxon>Monogononta</taxon>
        <taxon>Pseudotrocha</taxon>
        <taxon>Ploima</taxon>
        <taxon>Brachionidae</taxon>
        <taxon>Brachionus</taxon>
    </lineage>
</organism>
<gene>
    <name evidence="2" type="ORF">OXX778_LOCUS21645</name>
</gene>
<keyword evidence="1" id="KW-0472">Membrane</keyword>
<proteinExistence type="predicted"/>
<dbReference type="Proteomes" id="UP000663879">
    <property type="component" value="Unassembled WGS sequence"/>
</dbReference>
<dbReference type="EMBL" id="CAJNOC010008196">
    <property type="protein sequence ID" value="CAF1111450.1"/>
    <property type="molecule type" value="Genomic_DNA"/>
</dbReference>
<feature type="transmembrane region" description="Helical" evidence="1">
    <location>
        <begin position="74"/>
        <end position="93"/>
    </location>
</feature>